<dbReference type="CDD" id="cd02440">
    <property type="entry name" value="AdoMet_MTases"/>
    <property type="match status" value="1"/>
</dbReference>
<evidence type="ECO:0000259" key="9">
    <source>
        <dbReference type="Pfam" id="PF12950"/>
    </source>
</evidence>
<dbReference type="InterPro" id="IPR029063">
    <property type="entry name" value="SAM-dependent_MTases_sf"/>
</dbReference>
<keyword evidence="4" id="KW-0949">S-adenosyl-L-methionine</keyword>
<dbReference type="GO" id="GO:0009007">
    <property type="term" value="F:site-specific DNA-methyltransferase (adenine-specific) activity"/>
    <property type="evidence" value="ECO:0007669"/>
    <property type="project" value="UniProtKB-EC"/>
</dbReference>
<evidence type="ECO:0000256" key="2">
    <source>
        <dbReference type="ARBA" id="ARBA00022603"/>
    </source>
</evidence>
<keyword evidence="5" id="KW-0680">Restriction system</keyword>
<sequence>MFQQSSFMTKKEEAKQQIQKLVEKYQRVIETGKTKSYNEAQSRNEFIEPLFEFLGWDMRNLTTDNEVTTEENVSGGRVDLAFRFGNIPVFFLEAKAMKVDLDEWKWAEQAINYSWNKSVTWAVLTDFESIKIFNAEIPPKSISQNLFIELKAQDFINRFDQLWLLSKESFEQKLLDKEAQKWGKLTQRKQVGVKLFEDLMSWRIMLAKDFKKQNNLTDDELDEGAQRILDRLIFIRTAEDRKIEPNVLLGISRGGKAGAYKQLVKVFRDFDDGFNSKLFAPHYCEEWKAEDKTISEIINGLYETRDGYRYDFSIISADVLGGMYEQYLGYVQGRKTEEKQRSKRKSQGIYYTPKYIVEFIIKETLGEVLKKAKPKDVPKIKVLDPACGSGSFLIAAYDKILENLAKQSPQISFFTKSDILRNNVYGVDLDAQAVEIAQLNLLLKVLSQKTKLPTLQHNLRVGNSLISEEDQKYNPFNFEIEFKEVFSQGGFDVIVGNPPYIKEYTNRSAFDGLHDNHYYQGKMDIWTLFACRAIDLLKDGGYFSFIAPNNWLTNAGASIFRDKILSEGQITKFVDFGDFKVFKDAGIQTMIFVFKKGKPKRSYQTTYAKITDKNVGAEAVQTLLANLVAPVEGAVSFEVNIDPKSLAGKNIVFANQTNDEVLNKIEQKRNFELTEKEVAQGIVAAPDKYFIVSDPSQFTETERQFIKPFHTSTAKYTFVKTDSHIFYLCDRNFGDKNVNDYPNIKNHFEPFKTILKEAKKKYGTPDKPYFYLHREREEKFFQNGPKVVGQTRTAFPSFLYTEESYYGSRAMNFIKTDRINLKYLTGLLNSRLVYFWLKNKGKQLGDLLQIDKGPLLNIPILKPDEAEQEKVAVLVDKTTKLYDDYRKTSTNTDKWHSLKTEIEKVEQQINEVIYKLYGLTAEEIRTIEKKYEKN</sequence>
<dbReference type="Gene3D" id="3.40.50.150">
    <property type="entry name" value="Vaccinia Virus protein VP39"/>
    <property type="match status" value="1"/>
</dbReference>
<evidence type="ECO:0000259" key="8">
    <source>
        <dbReference type="Pfam" id="PF07669"/>
    </source>
</evidence>
<dbReference type="PANTHER" id="PTHR33841">
    <property type="entry name" value="DNA METHYLTRANSFERASE YEEA-RELATED"/>
    <property type="match status" value="1"/>
</dbReference>
<dbReference type="EC" id="2.1.1.72" evidence="1"/>
<dbReference type="Pfam" id="PF12950">
    <property type="entry name" value="TaqI_C"/>
    <property type="match status" value="1"/>
</dbReference>
<dbReference type="InterPro" id="IPR002052">
    <property type="entry name" value="DNA_methylase_N6_adenine_CS"/>
</dbReference>
<dbReference type="PANTHER" id="PTHR33841:SF1">
    <property type="entry name" value="DNA METHYLTRANSFERASE A"/>
    <property type="match status" value="1"/>
</dbReference>
<dbReference type="GO" id="GO:0003677">
    <property type="term" value="F:DNA binding"/>
    <property type="evidence" value="ECO:0007669"/>
    <property type="project" value="UniProtKB-KW"/>
</dbReference>
<dbReference type="Pfam" id="PF07669">
    <property type="entry name" value="Eco57I"/>
    <property type="match status" value="1"/>
</dbReference>
<dbReference type="EMBL" id="LCCZ01000036">
    <property type="protein sequence ID" value="KKS42805.1"/>
    <property type="molecule type" value="Genomic_DNA"/>
</dbReference>
<dbReference type="Proteomes" id="UP000034875">
    <property type="component" value="Unassembled WGS sequence"/>
</dbReference>
<organism evidence="10 11">
    <name type="scientific">candidate division CPR1 bacterium GW2011_GWA2_42_17</name>
    <dbReference type="NCBI Taxonomy" id="1618341"/>
    <lineage>
        <taxon>Bacteria</taxon>
        <taxon>candidate division CPR1</taxon>
    </lineage>
</organism>
<dbReference type="PATRIC" id="fig|1618341.3.peg.555"/>
<dbReference type="InterPro" id="IPR011639">
    <property type="entry name" value="MethylTrfase_TaqI-like_dom"/>
</dbReference>
<evidence type="ECO:0000256" key="6">
    <source>
        <dbReference type="ARBA" id="ARBA00023125"/>
    </source>
</evidence>
<comment type="catalytic activity">
    <reaction evidence="7">
        <text>a 2'-deoxyadenosine in DNA + S-adenosyl-L-methionine = an N(6)-methyl-2'-deoxyadenosine in DNA + S-adenosyl-L-homocysteine + H(+)</text>
        <dbReference type="Rhea" id="RHEA:15197"/>
        <dbReference type="Rhea" id="RHEA-COMP:12418"/>
        <dbReference type="Rhea" id="RHEA-COMP:12419"/>
        <dbReference type="ChEBI" id="CHEBI:15378"/>
        <dbReference type="ChEBI" id="CHEBI:57856"/>
        <dbReference type="ChEBI" id="CHEBI:59789"/>
        <dbReference type="ChEBI" id="CHEBI:90615"/>
        <dbReference type="ChEBI" id="CHEBI:90616"/>
        <dbReference type="EC" id="2.1.1.72"/>
    </reaction>
</comment>
<dbReference type="SUPFAM" id="SSF53335">
    <property type="entry name" value="S-adenosyl-L-methionine-dependent methyltransferases"/>
    <property type="match status" value="1"/>
</dbReference>
<evidence type="ECO:0000256" key="4">
    <source>
        <dbReference type="ARBA" id="ARBA00022691"/>
    </source>
</evidence>
<evidence type="ECO:0000313" key="10">
    <source>
        <dbReference type="EMBL" id="KKS42805.1"/>
    </source>
</evidence>
<dbReference type="AlphaFoldDB" id="A0A0G0Z1Z8"/>
<evidence type="ECO:0000313" key="11">
    <source>
        <dbReference type="Proteomes" id="UP000034875"/>
    </source>
</evidence>
<evidence type="ECO:0000256" key="5">
    <source>
        <dbReference type="ARBA" id="ARBA00022747"/>
    </source>
</evidence>
<protein>
    <recommendedName>
        <fullName evidence="1">site-specific DNA-methyltransferase (adenine-specific)</fullName>
        <ecNumber evidence="1">2.1.1.72</ecNumber>
    </recommendedName>
</protein>
<feature type="domain" description="TaqI-like C-terminal specificity" evidence="9">
    <location>
        <begin position="776"/>
        <end position="860"/>
    </location>
</feature>
<keyword evidence="6" id="KW-0238">DNA-binding</keyword>
<dbReference type="InterPro" id="IPR050953">
    <property type="entry name" value="N4_N6_ade-DNA_methylase"/>
</dbReference>
<dbReference type="PROSITE" id="PS00092">
    <property type="entry name" value="N6_MTASE"/>
    <property type="match status" value="1"/>
</dbReference>
<keyword evidence="3" id="KW-0808">Transferase</keyword>
<name>A0A0G0Z1Z8_9BACT</name>
<dbReference type="SUPFAM" id="SSF116734">
    <property type="entry name" value="DNA methylase specificity domain"/>
    <property type="match status" value="1"/>
</dbReference>
<comment type="caution">
    <text evidence="10">The sequence shown here is derived from an EMBL/GenBank/DDBJ whole genome shotgun (WGS) entry which is preliminary data.</text>
</comment>
<dbReference type="PRINTS" id="PR00507">
    <property type="entry name" value="N12N6MTFRASE"/>
</dbReference>
<proteinExistence type="predicted"/>
<evidence type="ECO:0000256" key="7">
    <source>
        <dbReference type="ARBA" id="ARBA00047942"/>
    </source>
</evidence>
<keyword evidence="2" id="KW-0489">Methyltransferase</keyword>
<reference evidence="10 11" key="1">
    <citation type="journal article" date="2015" name="Nature">
        <title>rRNA introns, odd ribosomes, and small enigmatic genomes across a large radiation of phyla.</title>
        <authorList>
            <person name="Brown C.T."/>
            <person name="Hug L.A."/>
            <person name="Thomas B.C."/>
            <person name="Sharon I."/>
            <person name="Castelle C.J."/>
            <person name="Singh A."/>
            <person name="Wilkins M.J."/>
            <person name="Williams K.H."/>
            <person name="Banfield J.F."/>
        </authorList>
    </citation>
    <scope>NUCLEOTIDE SEQUENCE [LARGE SCALE GENOMIC DNA]</scope>
</reference>
<dbReference type="Gene3D" id="3.90.220.20">
    <property type="entry name" value="DNA methylase specificity domains"/>
    <property type="match status" value="1"/>
</dbReference>
<dbReference type="InterPro" id="IPR025931">
    <property type="entry name" value="TaqI_C"/>
</dbReference>
<feature type="domain" description="Type II methyltransferase M.TaqI-like" evidence="8">
    <location>
        <begin position="422"/>
        <end position="582"/>
    </location>
</feature>
<dbReference type="GO" id="GO:0009307">
    <property type="term" value="P:DNA restriction-modification system"/>
    <property type="evidence" value="ECO:0007669"/>
    <property type="project" value="UniProtKB-KW"/>
</dbReference>
<evidence type="ECO:0000256" key="1">
    <source>
        <dbReference type="ARBA" id="ARBA00011900"/>
    </source>
</evidence>
<gene>
    <name evidence="10" type="ORF">UV05_C0036G0009</name>
</gene>
<evidence type="ECO:0000256" key="3">
    <source>
        <dbReference type="ARBA" id="ARBA00022679"/>
    </source>
</evidence>
<dbReference type="GO" id="GO:0032259">
    <property type="term" value="P:methylation"/>
    <property type="evidence" value="ECO:0007669"/>
    <property type="project" value="UniProtKB-KW"/>
</dbReference>
<dbReference type="InterPro" id="IPR044946">
    <property type="entry name" value="Restrct_endonuc_typeI_TRD_sf"/>
</dbReference>
<accession>A0A0G0Z1Z8</accession>